<evidence type="ECO:0000256" key="2">
    <source>
        <dbReference type="SAM" id="Phobius"/>
    </source>
</evidence>
<keyword evidence="2" id="KW-0812">Transmembrane</keyword>
<dbReference type="Proteomes" id="UP000593567">
    <property type="component" value="Unassembled WGS sequence"/>
</dbReference>
<dbReference type="EMBL" id="VXIV02001491">
    <property type="protein sequence ID" value="KAF6032648.1"/>
    <property type="molecule type" value="Genomic_DNA"/>
</dbReference>
<reference evidence="3" key="1">
    <citation type="submission" date="2020-06" db="EMBL/GenBank/DDBJ databases">
        <title>Draft genome of Bugula neritina, a colonial animal packing powerful symbionts and potential medicines.</title>
        <authorList>
            <person name="Rayko M."/>
        </authorList>
    </citation>
    <scope>NUCLEOTIDE SEQUENCE [LARGE SCALE GENOMIC DNA]</scope>
    <source>
        <strain evidence="3">Kwan_BN1</strain>
    </source>
</reference>
<name>A0A7J7K4W4_BUGNE</name>
<evidence type="ECO:0000313" key="3">
    <source>
        <dbReference type="EMBL" id="KAF6032648.1"/>
    </source>
</evidence>
<evidence type="ECO:0000313" key="4">
    <source>
        <dbReference type="Proteomes" id="UP000593567"/>
    </source>
</evidence>
<protein>
    <submittedName>
        <fullName evidence="3">Uncharacterized protein</fullName>
    </submittedName>
</protein>
<organism evidence="3 4">
    <name type="scientific">Bugula neritina</name>
    <name type="common">Brown bryozoan</name>
    <name type="synonym">Sertularia neritina</name>
    <dbReference type="NCBI Taxonomy" id="10212"/>
    <lineage>
        <taxon>Eukaryota</taxon>
        <taxon>Metazoa</taxon>
        <taxon>Spiralia</taxon>
        <taxon>Lophotrochozoa</taxon>
        <taxon>Bryozoa</taxon>
        <taxon>Gymnolaemata</taxon>
        <taxon>Cheilostomatida</taxon>
        <taxon>Flustrina</taxon>
        <taxon>Buguloidea</taxon>
        <taxon>Bugulidae</taxon>
        <taxon>Bugula</taxon>
    </lineage>
</organism>
<comment type="caution">
    <text evidence="3">The sequence shown here is derived from an EMBL/GenBank/DDBJ whole genome shotgun (WGS) entry which is preliminary data.</text>
</comment>
<feature type="region of interest" description="Disordered" evidence="1">
    <location>
        <begin position="50"/>
        <end position="76"/>
    </location>
</feature>
<keyword evidence="2" id="KW-0472">Membrane</keyword>
<keyword evidence="2" id="KW-1133">Transmembrane helix</keyword>
<feature type="transmembrane region" description="Helical" evidence="2">
    <location>
        <begin position="14"/>
        <end position="37"/>
    </location>
</feature>
<proteinExistence type="predicted"/>
<gene>
    <name evidence="3" type="ORF">EB796_009042</name>
</gene>
<accession>A0A7J7K4W4</accession>
<evidence type="ECO:0000256" key="1">
    <source>
        <dbReference type="SAM" id="MobiDB-lite"/>
    </source>
</evidence>
<dbReference type="AlphaFoldDB" id="A0A7J7K4W4"/>
<sequence>MLDALRNNNYDYEILYLINVYTLGQTLAGLVVWATTYPRTSGSTLLRSWAHMSSDPQESPTTGKPRLTPKDSAMPGFYATGSRLAQRAVPLY</sequence>
<keyword evidence="4" id="KW-1185">Reference proteome</keyword>